<protein>
    <submittedName>
        <fullName evidence="3">Peptidase A2 domain-containing protein</fullName>
    </submittedName>
</protein>
<name>A0A183GR94_HELPZ</name>
<dbReference type="PROSITE" id="PS00141">
    <property type="entry name" value="ASP_PROTEASE"/>
    <property type="match status" value="1"/>
</dbReference>
<dbReference type="GO" id="GO:0006508">
    <property type="term" value="P:proteolysis"/>
    <property type="evidence" value="ECO:0007669"/>
    <property type="project" value="InterPro"/>
</dbReference>
<dbReference type="SUPFAM" id="SSF50630">
    <property type="entry name" value="Acid proteases"/>
    <property type="match status" value="1"/>
</dbReference>
<dbReference type="OrthoDB" id="5874204at2759"/>
<dbReference type="Gene3D" id="2.40.70.10">
    <property type="entry name" value="Acid Proteases"/>
    <property type="match status" value="1"/>
</dbReference>
<dbReference type="Proteomes" id="UP000050761">
    <property type="component" value="Unassembled WGS sequence"/>
</dbReference>
<dbReference type="GO" id="GO:0004190">
    <property type="term" value="F:aspartic-type endopeptidase activity"/>
    <property type="evidence" value="ECO:0007669"/>
    <property type="project" value="InterPro"/>
</dbReference>
<organism evidence="2 3">
    <name type="scientific">Heligmosomoides polygyrus</name>
    <name type="common">Parasitic roundworm</name>
    <dbReference type="NCBI Taxonomy" id="6339"/>
    <lineage>
        <taxon>Eukaryota</taxon>
        <taxon>Metazoa</taxon>
        <taxon>Ecdysozoa</taxon>
        <taxon>Nematoda</taxon>
        <taxon>Chromadorea</taxon>
        <taxon>Rhabditida</taxon>
        <taxon>Rhabditina</taxon>
        <taxon>Rhabditomorpha</taxon>
        <taxon>Strongyloidea</taxon>
        <taxon>Heligmosomidae</taxon>
        <taxon>Heligmosomoides</taxon>
    </lineage>
</organism>
<reference evidence="1 2" key="1">
    <citation type="submission" date="2018-11" db="EMBL/GenBank/DDBJ databases">
        <authorList>
            <consortium name="Pathogen Informatics"/>
        </authorList>
    </citation>
    <scope>NUCLEOTIDE SEQUENCE [LARGE SCALE GENOMIC DNA]</scope>
</reference>
<proteinExistence type="predicted"/>
<dbReference type="WBParaSite" id="HPBE_0002521401-mRNA-1">
    <property type="protein sequence ID" value="HPBE_0002521401-mRNA-1"/>
    <property type="gene ID" value="HPBE_0002521401"/>
</dbReference>
<evidence type="ECO:0000313" key="1">
    <source>
        <dbReference type="EMBL" id="VDP49782.1"/>
    </source>
</evidence>
<dbReference type="EMBL" id="UZAH01037526">
    <property type="protein sequence ID" value="VDP49782.1"/>
    <property type="molecule type" value="Genomic_DNA"/>
</dbReference>
<dbReference type="AlphaFoldDB" id="A0A183GR94"/>
<dbReference type="InterPro" id="IPR021109">
    <property type="entry name" value="Peptidase_aspartic_dom_sf"/>
</dbReference>
<evidence type="ECO:0000313" key="3">
    <source>
        <dbReference type="WBParaSite" id="HPBE_0002521401-mRNA-1"/>
    </source>
</evidence>
<accession>A0A183GR94</accession>
<dbReference type="Pfam" id="PF13975">
    <property type="entry name" value="gag-asp_proteas"/>
    <property type="match status" value="1"/>
</dbReference>
<gene>
    <name evidence="1" type="ORF">HPBE_LOCUS25213</name>
</gene>
<dbReference type="CDD" id="cd00303">
    <property type="entry name" value="retropepsin_like"/>
    <property type="match status" value="1"/>
</dbReference>
<evidence type="ECO:0000313" key="2">
    <source>
        <dbReference type="Proteomes" id="UP000050761"/>
    </source>
</evidence>
<sequence>MEEPLFLYRIYAIANMTNTVHSALPYIELTLNKVKVAALIDSGASISYMRLSTLHDVAPSTSFLPKNTTATAANGTTIDLMAAIKIPITIGRYTISHQLWIVSDSDCPAQVLLGSDFIRELNKTGLPISLDLHKHVIAIGEEYHNLVNVNHVTLRMKTPLHVMTEGTTTLP</sequence>
<accession>A0A3P8DEJ6</accession>
<reference evidence="3" key="2">
    <citation type="submission" date="2019-09" db="UniProtKB">
        <authorList>
            <consortium name="WormBaseParasite"/>
        </authorList>
    </citation>
    <scope>IDENTIFICATION</scope>
</reference>
<dbReference type="InterPro" id="IPR001969">
    <property type="entry name" value="Aspartic_peptidase_AS"/>
</dbReference>
<keyword evidence="2" id="KW-1185">Reference proteome</keyword>